<dbReference type="InterPro" id="IPR013783">
    <property type="entry name" value="Ig-like_fold"/>
</dbReference>
<feature type="domain" description="Fibronectin type-III" evidence="2">
    <location>
        <begin position="125"/>
        <end position="214"/>
    </location>
</feature>
<dbReference type="CDD" id="cd00063">
    <property type="entry name" value="FN3"/>
    <property type="match status" value="2"/>
</dbReference>
<reference evidence="4" key="1">
    <citation type="submission" date="2017-06" db="EMBL/GenBank/DDBJ databases">
        <authorList>
            <person name="Cremers G."/>
        </authorList>
    </citation>
    <scope>NUCLEOTIDE SEQUENCE [LARGE SCALE GENOMIC DNA]</scope>
</reference>
<keyword evidence="1" id="KW-1133">Transmembrane helix</keyword>
<evidence type="ECO:0000313" key="4">
    <source>
        <dbReference type="Proteomes" id="UP000218615"/>
    </source>
</evidence>
<accession>A0A284VL06</accession>
<dbReference type="Gene3D" id="2.60.98.40">
    <property type="match status" value="2"/>
</dbReference>
<dbReference type="InterPro" id="IPR036116">
    <property type="entry name" value="FN3_sf"/>
</dbReference>
<dbReference type="Proteomes" id="UP000218615">
    <property type="component" value="Unassembled WGS sequence"/>
</dbReference>
<dbReference type="InterPro" id="IPR008969">
    <property type="entry name" value="CarboxyPept-like_regulatory"/>
</dbReference>
<dbReference type="EMBL" id="FZMP01000046">
    <property type="protein sequence ID" value="SNQ59889.1"/>
    <property type="molecule type" value="Genomic_DNA"/>
</dbReference>
<keyword evidence="1" id="KW-0812">Transmembrane</keyword>
<dbReference type="SUPFAM" id="SSF49464">
    <property type="entry name" value="Carboxypeptidase regulatory domain-like"/>
    <property type="match status" value="1"/>
</dbReference>
<dbReference type="PROSITE" id="PS50853">
    <property type="entry name" value="FN3"/>
    <property type="match status" value="2"/>
</dbReference>
<keyword evidence="4" id="KW-1185">Reference proteome</keyword>
<dbReference type="NCBIfam" id="TIGR01567">
    <property type="entry name" value="S_layer_rel_Mac"/>
    <property type="match status" value="2"/>
</dbReference>
<dbReference type="SUPFAM" id="SSF49265">
    <property type="entry name" value="Fibronectin type III"/>
    <property type="match status" value="1"/>
</dbReference>
<name>A0A284VL06_9EURY</name>
<feature type="transmembrane region" description="Helical" evidence="1">
    <location>
        <begin position="1240"/>
        <end position="1260"/>
    </location>
</feature>
<gene>
    <name evidence="3" type="ORF">MNV_140024</name>
</gene>
<dbReference type="Gene3D" id="2.60.40.1120">
    <property type="entry name" value="Carboxypeptidase-like, regulatory domain"/>
    <property type="match status" value="1"/>
</dbReference>
<dbReference type="OrthoDB" id="240412at2157"/>
<dbReference type="InterPro" id="IPR006457">
    <property type="entry name" value="S_layer-rel_Mac"/>
</dbReference>
<evidence type="ECO:0000259" key="2">
    <source>
        <dbReference type="PROSITE" id="PS50853"/>
    </source>
</evidence>
<feature type="transmembrane region" description="Helical" evidence="1">
    <location>
        <begin position="7"/>
        <end position="27"/>
    </location>
</feature>
<evidence type="ECO:0000256" key="1">
    <source>
        <dbReference type="SAM" id="Phobius"/>
    </source>
</evidence>
<dbReference type="Gene3D" id="2.60.40.4190">
    <property type="match status" value="2"/>
</dbReference>
<sequence>MVIKRYGIGIIIFVLMMGVVLVGLAGVPTTDYLPADTTVNDVAGAQRSFNVSSNQSINATWKINGTEVQNNTNVDVSNYPNASAVLGSWNISVTVWNENMIVPEYHEWFWNVTSASSPSGDSTPNVTSLTAVNITDTSAVIQFSINQSDAKTRVYYGTTNALGTWSNYNNVSGLSRTIQLSGLTNGTTYYYSVFAYNGSNQSYSDNTSIQNFITLNPTTPNITDVTTDNPKASSVNITFSVNQSDAKTVVYYGTTDALGTWSNYNNVSGLSRTIMLSGLSNGTTYYYSVYAYNGSNQSYNTNSTVFNFTTKYPAPAISSTSPSSPWTTTGSTSVNFTISFDQIVDVTWLKDGSPISGAGNNSVTSASYLSTNPPIGTWNITAVGNNTNGTASYSWNWTVRSKTYLQGNRIWDGSKPDLFSTTYTWNPMSFPGFYYDAKSDVGNENIIITLDSHSDRTIDKGDIVYETTPEEVVFGYSAFGSYQVIGFMADKYFAGYNTTPPNARPSVNFADKNALGQGQLHRVLMDDGDQRTVSVGGTLTLKNGYVLKATDIDSSARTMLISLLKDGSEVDTTPLSAGETYVYTKKVGAVSDLPIVIVRFDNVFSGREVQAAFLKGIFQIDENPTKIKTGDTYGVMEITSVGKDKIEMVNKNSVDLSAGTTKDIMGDLKIVVADNSSVVRYALSVEKTGNFEVRSSVYREEDPITEWTPYNFGLNIGKTSIGFYYSLDDGIGNESLRLASAISSRTIADQGLVYTTTPQDVSFERSEFGSYQVIGFRAEKYFAGYKNTIANTRPSVNFADKNALGQGQLHKVLTDDNDQRTISVGSTLTLKEGYVLKATDIDTTARIMLISLLKDGSEVDTTPLSAGETYVYTKKVGAVSDLPIIMARFDNVFSGREVQAAFLKGIFQISETPTTLKTGDKFGRMEVTSVGKDIIEMKNDGSISLSQNSVETLMGSVKLKVADNSDKLRFYFAVDVTPDMVANQLVIDAPSKITAGDVAIVKVTAGGAGVDGASVVLDSTDMGTTDSTGSVNYTLPKTLKGMYNITATKLGYQGATKSIEILQYVEYRLSMDAPAKVNQFETIPVKITYNGTAIPGATVMFDNTTIGTTDTNGVLNYKFDTSGMHTLTASKSGYITIAREIEVRAPYSEYRALDINITPNSTFTNREVLIRSNITNAGTKGDTLPVELKVNNSVVDNRTITLAPGEKQEINFTLKEDKPGNYTVEILGQKGILEVKEAPLNYLLIGGIITGLGAIIIYVLTAKGKISIEAIRNSMNVETMKSKLNIEHIKKLLEKSGKKGI</sequence>
<organism evidence="3 4">
    <name type="scientific">Candidatus Methanoperedens nitratireducens</name>
    <dbReference type="NCBI Taxonomy" id="1392998"/>
    <lineage>
        <taxon>Archaea</taxon>
        <taxon>Methanobacteriati</taxon>
        <taxon>Methanobacteriota</taxon>
        <taxon>Stenosarchaea group</taxon>
        <taxon>Methanomicrobia</taxon>
        <taxon>Methanosarcinales</taxon>
        <taxon>ANME-2 cluster</taxon>
        <taxon>Candidatus Methanoperedentaceae</taxon>
        <taxon>Candidatus Methanoperedens</taxon>
    </lineage>
</organism>
<dbReference type="InterPro" id="IPR003961">
    <property type="entry name" value="FN3_dom"/>
</dbReference>
<keyword evidence="1" id="KW-0472">Membrane</keyword>
<dbReference type="Gene3D" id="2.60.40.10">
    <property type="entry name" value="Immunoglobulins"/>
    <property type="match status" value="3"/>
</dbReference>
<evidence type="ECO:0000313" key="3">
    <source>
        <dbReference type="EMBL" id="SNQ59889.1"/>
    </source>
</evidence>
<dbReference type="Pfam" id="PF07752">
    <property type="entry name" value="S-layer"/>
    <property type="match status" value="2"/>
</dbReference>
<dbReference type="RefSeq" id="WP_096204187.1">
    <property type="nucleotide sequence ID" value="NZ_FZMP01000046.1"/>
</dbReference>
<feature type="domain" description="Fibronectin type-III" evidence="2">
    <location>
        <begin position="216"/>
        <end position="313"/>
    </location>
</feature>
<dbReference type="SMART" id="SM00060">
    <property type="entry name" value="FN3"/>
    <property type="match status" value="2"/>
</dbReference>
<protein>
    <submittedName>
        <fullName evidence="3">Putative S-layer-related duplication domain protein</fullName>
    </submittedName>
</protein>
<proteinExistence type="predicted"/>